<dbReference type="InterPro" id="IPR006262">
    <property type="entry name" value="Cyt_deam_tetra"/>
</dbReference>
<evidence type="ECO:0000256" key="6">
    <source>
        <dbReference type="ARBA" id="ARBA00022801"/>
    </source>
</evidence>
<evidence type="ECO:0000256" key="8">
    <source>
        <dbReference type="ARBA" id="ARBA00032005"/>
    </source>
</evidence>
<dbReference type="InterPro" id="IPR002125">
    <property type="entry name" value="CMP_dCMP_dom"/>
</dbReference>
<evidence type="ECO:0000256" key="7">
    <source>
        <dbReference type="ARBA" id="ARBA00022833"/>
    </source>
</evidence>
<dbReference type="Pfam" id="PF00383">
    <property type="entry name" value="dCMP_cyt_deam_1"/>
    <property type="match status" value="1"/>
</dbReference>
<dbReference type="FunFam" id="3.40.140.10:FF:000008">
    <property type="entry name" value="Cytidine deaminase"/>
    <property type="match status" value="1"/>
</dbReference>
<evidence type="ECO:0000256" key="12">
    <source>
        <dbReference type="PIRSR" id="PIRSR606262-3"/>
    </source>
</evidence>
<dbReference type="InterPro" id="IPR050202">
    <property type="entry name" value="Cyt/Deoxycyt_deaminase"/>
</dbReference>
<dbReference type="CDD" id="cd01283">
    <property type="entry name" value="cytidine_deaminase"/>
    <property type="match status" value="1"/>
</dbReference>
<comment type="catalytic activity">
    <reaction evidence="9 13">
        <text>cytidine + H2O + H(+) = uridine + NH4(+)</text>
        <dbReference type="Rhea" id="RHEA:16069"/>
        <dbReference type="ChEBI" id="CHEBI:15377"/>
        <dbReference type="ChEBI" id="CHEBI:15378"/>
        <dbReference type="ChEBI" id="CHEBI:16704"/>
        <dbReference type="ChEBI" id="CHEBI:17562"/>
        <dbReference type="ChEBI" id="CHEBI:28938"/>
        <dbReference type="EC" id="3.5.4.5"/>
    </reaction>
</comment>
<evidence type="ECO:0000256" key="3">
    <source>
        <dbReference type="ARBA" id="ARBA00006576"/>
    </source>
</evidence>
<dbReference type="EMBL" id="GFPF01007039">
    <property type="protein sequence ID" value="MAA18185.1"/>
    <property type="molecule type" value="Transcribed_RNA"/>
</dbReference>
<sequence length="143" mass="15359">MCRSLDVAMADQEAQKLVKIAQDMRARSYCNYSKVRVGAALLCEDGTIITGCNVENASYGLTICAERTALVKAVSEGHRNFKAIAIASNMNDLTMPCGACRQFIIEFGKSIVVYAAAADGRVLTKTADELLPFSFGASDLPPK</sequence>
<feature type="active site" description="Proton donor" evidence="10">
    <location>
        <position position="66"/>
    </location>
</feature>
<feature type="binding site" evidence="11">
    <location>
        <begin position="53"/>
        <end position="59"/>
    </location>
    <ligand>
        <name>substrate</name>
    </ligand>
</feature>
<dbReference type="GO" id="GO:0072527">
    <property type="term" value="P:pyrimidine-containing compound metabolic process"/>
    <property type="evidence" value="ECO:0007669"/>
    <property type="project" value="UniProtKB-ARBA"/>
</dbReference>
<dbReference type="GO" id="GO:0042802">
    <property type="term" value="F:identical protein binding"/>
    <property type="evidence" value="ECO:0007669"/>
    <property type="project" value="UniProtKB-ARBA"/>
</dbReference>
<evidence type="ECO:0000256" key="5">
    <source>
        <dbReference type="ARBA" id="ARBA00022723"/>
    </source>
</evidence>
<keyword evidence="7 12" id="KW-0862">Zinc</keyword>
<dbReference type="PANTHER" id="PTHR11644:SF2">
    <property type="entry name" value="CYTIDINE DEAMINASE"/>
    <property type="match status" value="1"/>
</dbReference>
<evidence type="ECO:0000256" key="11">
    <source>
        <dbReference type="PIRSR" id="PIRSR606262-2"/>
    </source>
</evidence>
<dbReference type="PROSITE" id="PS00903">
    <property type="entry name" value="CYT_DCMP_DEAMINASES_1"/>
    <property type="match status" value="1"/>
</dbReference>
<evidence type="ECO:0000256" key="4">
    <source>
        <dbReference type="ARBA" id="ARBA00012783"/>
    </source>
</evidence>
<comment type="function">
    <text evidence="2 13">This enzyme scavenges exogenous and endogenous cytidine and 2'-deoxycytidine for UMP synthesis.</text>
</comment>
<dbReference type="GO" id="GO:0005829">
    <property type="term" value="C:cytosol"/>
    <property type="evidence" value="ECO:0007669"/>
    <property type="project" value="TreeGrafter"/>
</dbReference>
<feature type="binding site" evidence="12">
    <location>
        <position position="100"/>
    </location>
    <ligand>
        <name>Zn(2+)</name>
        <dbReference type="ChEBI" id="CHEBI:29105"/>
        <note>catalytic</note>
    </ligand>
</feature>
<keyword evidence="6 13" id="KW-0378">Hydrolase</keyword>
<evidence type="ECO:0000259" key="14">
    <source>
        <dbReference type="PROSITE" id="PS51747"/>
    </source>
</evidence>
<comment type="cofactor">
    <cofactor evidence="1 12 13">
        <name>Zn(2+)</name>
        <dbReference type="ChEBI" id="CHEBI:29105"/>
    </cofactor>
</comment>
<comment type="catalytic activity">
    <reaction evidence="13">
        <text>2'-deoxycytidine + H2O + H(+) = 2'-deoxyuridine + NH4(+)</text>
        <dbReference type="Rhea" id="RHEA:13433"/>
        <dbReference type="ChEBI" id="CHEBI:15377"/>
        <dbReference type="ChEBI" id="CHEBI:15378"/>
        <dbReference type="ChEBI" id="CHEBI:15698"/>
        <dbReference type="ChEBI" id="CHEBI:16450"/>
        <dbReference type="ChEBI" id="CHEBI:28938"/>
        <dbReference type="EC" id="3.5.4.5"/>
    </reaction>
</comment>
<reference evidence="15" key="1">
    <citation type="journal article" date="2017" name="Parasit. Vectors">
        <title>Sialotranscriptomics of Rhipicephalus zambeziensis reveals intricate expression profiles of secretory proteins and suggests tight temporal transcriptional regulation during blood-feeding.</title>
        <authorList>
            <person name="de Castro M.H."/>
            <person name="de Klerk D."/>
            <person name="Pienaar R."/>
            <person name="Rees D.J.G."/>
            <person name="Mans B.J."/>
        </authorList>
    </citation>
    <scope>NUCLEOTIDE SEQUENCE</scope>
    <source>
        <tissue evidence="15">Salivary glands</tissue>
    </source>
</reference>
<accession>A0A224YML3</accession>
<dbReference type="SUPFAM" id="SSF53927">
    <property type="entry name" value="Cytidine deaminase-like"/>
    <property type="match status" value="1"/>
</dbReference>
<evidence type="ECO:0000256" key="2">
    <source>
        <dbReference type="ARBA" id="ARBA00003949"/>
    </source>
</evidence>
<evidence type="ECO:0000256" key="13">
    <source>
        <dbReference type="RuleBase" id="RU364006"/>
    </source>
</evidence>
<dbReference type="AlphaFoldDB" id="A0A224YML3"/>
<protein>
    <recommendedName>
        <fullName evidence="4 13">Cytidine deaminase</fullName>
        <ecNumber evidence="4 13">3.5.4.5</ecNumber>
    </recommendedName>
    <alternativeName>
        <fullName evidence="8 13">Cytidine aminohydrolase</fullName>
    </alternativeName>
</protein>
<evidence type="ECO:0000256" key="1">
    <source>
        <dbReference type="ARBA" id="ARBA00001947"/>
    </source>
</evidence>
<dbReference type="GO" id="GO:0008270">
    <property type="term" value="F:zinc ion binding"/>
    <property type="evidence" value="ECO:0007669"/>
    <property type="project" value="UniProtKB-UniRule"/>
</dbReference>
<evidence type="ECO:0000313" key="15">
    <source>
        <dbReference type="EMBL" id="MAA18185.1"/>
    </source>
</evidence>
<dbReference type="GO" id="GO:0055086">
    <property type="term" value="P:nucleobase-containing small molecule metabolic process"/>
    <property type="evidence" value="ECO:0007669"/>
    <property type="project" value="UniProtKB-ARBA"/>
</dbReference>
<dbReference type="InterPro" id="IPR016193">
    <property type="entry name" value="Cytidine_deaminase-like"/>
</dbReference>
<dbReference type="InterPro" id="IPR016192">
    <property type="entry name" value="APOBEC/CMP_deaminase_Zn-bd"/>
</dbReference>
<evidence type="ECO:0000256" key="10">
    <source>
        <dbReference type="PIRSR" id="PIRSR606262-1"/>
    </source>
</evidence>
<dbReference type="GO" id="GO:0004126">
    <property type="term" value="F:cytidine deaminase activity"/>
    <property type="evidence" value="ECO:0007669"/>
    <property type="project" value="UniProtKB-UniRule"/>
</dbReference>
<dbReference type="NCBIfam" id="TIGR01354">
    <property type="entry name" value="cyt_deam_tetra"/>
    <property type="match status" value="1"/>
</dbReference>
<comment type="similarity">
    <text evidence="3 13">Belongs to the cytidine and deoxycytidylate deaminase family.</text>
</comment>
<feature type="binding site" evidence="12">
    <location>
        <position position="97"/>
    </location>
    <ligand>
        <name>Zn(2+)</name>
        <dbReference type="ChEBI" id="CHEBI:29105"/>
        <note>catalytic</note>
    </ligand>
</feature>
<feature type="domain" description="CMP/dCMP-type deaminase" evidence="14">
    <location>
        <begin position="12"/>
        <end position="138"/>
    </location>
</feature>
<proteinExistence type="inferred from homology"/>
<dbReference type="Gene3D" id="3.40.140.10">
    <property type="entry name" value="Cytidine Deaminase, domain 2"/>
    <property type="match status" value="1"/>
</dbReference>
<name>A0A224YML3_9ACAR</name>
<dbReference type="NCBIfam" id="NF004064">
    <property type="entry name" value="PRK05578.1"/>
    <property type="match status" value="1"/>
</dbReference>
<organism evidence="15">
    <name type="scientific">Rhipicephalus zambeziensis</name>
    <dbReference type="NCBI Taxonomy" id="60191"/>
    <lineage>
        <taxon>Eukaryota</taxon>
        <taxon>Metazoa</taxon>
        <taxon>Ecdysozoa</taxon>
        <taxon>Arthropoda</taxon>
        <taxon>Chelicerata</taxon>
        <taxon>Arachnida</taxon>
        <taxon>Acari</taxon>
        <taxon>Parasitiformes</taxon>
        <taxon>Ixodida</taxon>
        <taxon>Ixodoidea</taxon>
        <taxon>Ixodidae</taxon>
        <taxon>Rhipicephalinae</taxon>
        <taxon>Rhipicephalus</taxon>
        <taxon>Rhipicephalus</taxon>
    </lineage>
</organism>
<feature type="binding site" evidence="12">
    <location>
        <position position="64"/>
    </location>
    <ligand>
        <name>Zn(2+)</name>
        <dbReference type="ChEBI" id="CHEBI:29105"/>
        <note>catalytic</note>
    </ligand>
</feature>
<dbReference type="EC" id="3.5.4.5" evidence="4 13"/>
<evidence type="ECO:0000256" key="9">
    <source>
        <dbReference type="ARBA" id="ARBA00049558"/>
    </source>
</evidence>
<keyword evidence="5 12" id="KW-0479">Metal-binding</keyword>
<dbReference type="PROSITE" id="PS51747">
    <property type="entry name" value="CYT_DCMP_DEAMINASES_2"/>
    <property type="match status" value="1"/>
</dbReference>
<dbReference type="PANTHER" id="PTHR11644">
    <property type="entry name" value="CYTIDINE DEAMINASE"/>
    <property type="match status" value="1"/>
</dbReference>